<accession>A0ACC0L057</accession>
<dbReference type="Proteomes" id="UP001064048">
    <property type="component" value="Chromosome 9"/>
</dbReference>
<proteinExistence type="predicted"/>
<comment type="caution">
    <text evidence="1">The sequence shown here is derived from an EMBL/GenBank/DDBJ whole genome shotgun (WGS) entry which is preliminary data.</text>
</comment>
<evidence type="ECO:0000313" key="2">
    <source>
        <dbReference type="Proteomes" id="UP001064048"/>
    </source>
</evidence>
<gene>
    <name evidence="1" type="ORF">MSG28_005656</name>
</gene>
<protein>
    <submittedName>
        <fullName evidence="1">Uncharacterized protein</fullName>
    </submittedName>
</protein>
<dbReference type="EMBL" id="CM046109">
    <property type="protein sequence ID" value="KAI8441998.1"/>
    <property type="molecule type" value="Genomic_DNA"/>
</dbReference>
<sequence>MKKCLSKVYLDLSYFVDKMALLERCDDNHVGHFFFRYMQNRPDDIFHIDAATGEQETRRSVLARTTRLAQCFRNMGLQPGDVLLLGGKNHLDMLIPFYAALMSGLPIAGVDPQFKYNEIKLLFKIVEPKIAFCEYEMYEVYHKAVQDLGLNTKIVTFGGGEVATFDTDKVYCWLISTSGTTGFPKVVALRHSHILHNSGFYSYAETNVSERRTALNLSSIQWISACYNVLTMPIHYTMVLTSAPPTTEHVIDIINKYKPAITLTTPSTLAPILHHEKHCDLTCFDIIKIGGSKLHMEFLRALKNGGAVLDPVPEGPFGNLGKPTSTYQIKIVDPESGTVIQEPNVTGELWTKGPTMACYYNNPKATAEAFSEDGYYKTGDLVYRDENDYYFFVIPPEVEEVILTHDGVADVCVTGVPHPDDGELVVACVVRKPGSMVTAKEIKDLVASQLSVHKHLHGGVVFMDALPLTSTGKVFQESRMTLLERCDDNHVGHFFFRNMGLQPGDVLLLGGKNHLDMFIPFYAALMSGLPIAGVDPQFKYMYHKAVQDLGLNTKIVTFGGGEVSTFDTDKVYCWLVSTSGTTGFPKVVALRHANIIMHYSGIFKHDETNVR</sequence>
<evidence type="ECO:0000313" key="1">
    <source>
        <dbReference type="EMBL" id="KAI8441998.1"/>
    </source>
</evidence>
<organism evidence="1 2">
    <name type="scientific">Choristoneura fumiferana</name>
    <name type="common">Spruce budworm moth</name>
    <name type="synonym">Archips fumiferana</name>
    <dbReference type="NCBI Taxonomy" id="7141"/>
    <lineage>
        <taxon>Eukaryota</taxon>
        <taxon>Metazoa</taxon>
        <taxon>Ecdysozoa</taxon>
        <taxon>Arthropoda</taxon>
        <taxon>Hexapoda</taxon>
        <taxon>Insecta</taxon>
        <taxon>Pterygota</taxon>
        <taxon>Neoptera</taxon>
        <taxon>Endopterygota</taxon>
        <taxon>Lepidoptera</taxon>
        <taxon>Glossata</taxon>
        <taxon>Ditrysia</taxon>
        <taxon>Tortricoidea</taxon>
        <taxon>Tortricidae</taxon>
        <taxon>Tortricinae</taxon>
        <taxon>Choristoneura</taxon>
    </lineage>
</organism>
<keyword evidence="2" id="KW-1185">Reference proteome</keyword>
<reference evidence="1 2" key="1">
    <citation type="journal article" date="2022" name="Genome Biol. Evol.">
        <title>The Spruce Budworm Genome: Reconstructing the Evolutionary History of Antifreeze Proteins.</title>
        <authorList>
            <person name="Beliveau C."/>
            <person name="Gagne P."/>
            <person name="Picq S."/>
            <person name="Vernygora O."/>
            <person name="Keeling C.I."/>
            <person name="Pinkney K."/>
            <person name="Doucet D."/>
            <person name="Wen F."/>
            <person name="Johnston J.S."/>
            <person name="Maaroufi H."/>
            <person name="Boyle B."/>
            <person name="Laroche J."/>
            <person name="Dewar K."/>
            <person name="Juretic N."/>
            <person name="Blackburn G."/>
            <person name="Nisole A."/>
            <person name="Brunet B."/>
            <person name="Brandao M."/>
            <person name="Lumley L."/>
            <person name="Duan J."/>
            <person name="Quan G."/>
            <person name="Lucarotti C.J."/>
            <person name="Roe A.D."/>
            <person name="Sperling F.A.H."/>
            <person name="Levesque R.C."/>
            <person name="Cusson M."/>
        </authorList>
    </citation>
    <scope>NUCLEOTIDE SEQUENCE [LARGE SCALE GENOMIC DNA]</scope>
    <source>
        <strain evidence="1">Glfc:IPQL:Cfum</strain>
    </source>
</reference>
<name>A0ACC0L057_CHOFU</name>